<dbReference type="InterPro" id="IPR006058">
    <property type="entry name" value="2Fe2S_fd_BS"/>
</dbReference>
<keyword evidence="8" id="KW-1185">Reference proteome</keyword>
<dbReference type="PROSITE" id="PS51085">
    <property type="entry name" value="2FE2S_FER_2"/>
    <property type="match status" value="1"/>
</dbReference>
<accession>A0A3G1KQ82</accession>
<dbReference type="GO" id="GO:0051537">
    <property type="term" value="F:2 iron, 2 sulfur cluster binding"/>
    <property type="evidence" value="ECO:0007669"/>
    <property type="project" value="UniProtKB-KW"/>
</dbReference>
<gene>
    <name evidence="7" type="ORF">DCMF_07420</name>
</gene>
<dbReference type="PROSITE" id="PS00197">
    <property type="entry name" value="2FE2S_FER_1"/>
    <property type="match status" value="1"/>
</dbReference>
<keyword evidence="3" id="KW-0560">Oxidoreductase</keyword>
<dbReference type="PANTHER" id="PTHR44379">
    <property type="entry name" value="OXIDOREDUCTASE WITH IRON-SULFUR SUBUNIT"/>
    <property type="match status" value="1"/>
</dbReference>
<evidence type="ECO:0000259" key="6">
    <source>
        <dbReference type="PROSITE" id="PS51085"/>
    </source>
</evidence>
<dbReference type="SUPFAM" id="SSF54292">
    <property type="entry name" value="2Fe-2S ferredoxin-like"/>
    <property type="match status" value="1"/>
</dbReference>
<evidence type="ECO:0000313" key="7">
    <source>
        <dbReference type="EMBL" id="ATW24633.1"/>
    </source>
</evidence>
<dbReference type="Proteomes" id="UP000323521">
    <property type="component" value="Chromosome"/>
</dbReference>
<dbReference type="GO" id="GO:0016491">
    <property type="term" value="F:oxidoreductase activity"/>
    <property type="evidence" value="ECO:0007669"/>
    <property type="project" value="UniProtKB-KW"/>
</dbReference>
<dbReference type="InterPro" id="IPR036884">
    <property type="entry name" value="2Fe-2S-bd_dom_sf"/>
</dbReference>
<evidence type="ECO:0000256" key="5">
    <source>
        <dbReference type="ARBA" id="ARBA00023014"/>
    </source>
</evidence>
<dbReference type="Gene3D" id="3.10.20.30">
    <property type="match status" value="1"/>
</dbReference>
<dbReference type="SUPFAM" id="SSF47741">
    <property type="entry name" value="CO dehydrogenase ISP C-domain like"/>
    <property type="match status" value="1"/>
</dbReference>
<keyword evidence="2" id="KW-0479">Metal-binding</keyword>
<keyword evidence="4" id="KW-0408">Iron</keyword>
<keyword evidence="1" id="KW-0001">2Fe-2S</keyword>
<dbReference type="KEGG" id="fwa:DCMF_07420"/>
<dbReference type="Pfam" id="PF00111">
    <property type="entry name" value="Fer2"/>
    <property type="match status" value="1"/>
</dbReference>
<dbReference type="Gene3D" id="1.10.150.120">
    <property type="entry name" value="[2Fe-2S]-binding domain"/>
    <property type="match status" value="1"/>
</dbReference>
<sequence length="162" mass="17502">MSVKGGILVLIKFELNGRDVEAEVKSEMRLIDLLREVFDLTSVREGCGQGECGACTVILDEQAVNSCLVLAAQVNGCQVTTTEGLKNGAELDPIQKTFISEGAIQCGYCTPGMIMSAKALLSENKKPTLDDVKEALSGNLCRCTGYEKIFRAIHKVANQENE</sequence>
<dbReference type="AlphaFoldDB" id="A0A3G1KQ82"/>
<dbReference type="CDD" id="cd00207">
    <property type="entry name" value="fer2"/>
    <property type="match status" value="1"/>
</dbReference>
<keyword evidence="5" id="KW-0411">Iron-sulfur</keyword>
<dbReference type="EMBL" id="CP017634">
    <property type="protein sequence ID" value="ATW24633.1"/>
    <property type="molecule type" value="Genomic_DNA"/>
</dbReference>
<evidence type="ECO:0000256" key="4">
    <source>
        <dbReference type="ARBA" id="ARBA00023004"/>
    </source>
</evidence>
<dbReference type="InterPro" id="IPR002888">
    <property type="entry name" value="2Fe-2S-bd"/>
</dbReference>
<dbReference type="PANTHER" id="PTHR44379:SF5">
    <property type="entry name" value="OXIDOREDUCTASE WITH IRON-SULFUR SUBUNIT"/>
    <property type="match status" value="1"/>
</dbReference>
<organism evidence="7 8">
    <name type="scientific">Formimonas warabiya</name>
    <dbReference type="NCBI Taxonomy" id="1761012"/>
    <lineage>
        <taxon>Bacteria</taxon>
        <taxon>Bacillati</taxon>
        <taxon>Bacillota</taxon>
        <taxon>Clostridia</taxon>
        <taxon>Eubacteriales</taxon>
        <taxon>Peptococcaceae</taxon>
        <taxon>Candidatus Formimonas</taxon>
    </lineage>
</organism>
<evidence type="ECO:0000313" key="8">
    <source>
        <dbReference type="Proteomes" id="UP000323521"/>
    </source>
</evidence>
<name>A0A3G1KQ82_FORW1</name>
<dbReference type="FunFam" id="1.10.150.120:FF:000003">
    <property type="entry name" value="Carbon monoxide dehydrogenase, small subunit"/>
    <property type="match status" value="1"/>
</dbReference>
<dbReference type="InterPro" id="IPR036010">
    <property type="entry name" value="2Fe-2S_ferredoxin-like_sf"/>
</dbReference>
<protein>
    <submittedName>
        <fullName evidence="7">(2Fe-2S)-binding protein</fullName>
    </submittedName>
</protein>
<evidence type="ECO:0000256" key="1">
    <source>
        <dbReference type="ARBA" id="ARBA00022714"/>
    </source>
</evidence>
<dbReference type="InterPro" id="IPR051452">
    <property type="entry name" value="Diverse_Oxidoreductases"/>
</dbReference>
<dbReference type="InterPro" id="IPR012675">
    <property type="entry name" value="Beta-grasp_dom_sf"/>
</dbReference>
<dbReference type="InterPro" id="IPR001041">
    <property type="entry name" value="2Fe-2S_ferredoxin-type"/>
</dbReference>
<proteinExistence type="predicted"/>
<feature type="domain" description="2Fe-2S ferredoxin-type" evidence="6">
    <location>
        <begin position="9"/>
        <end position="85"/>
    </location>
</feature>
<reference evidence="7 8" key="1">
    <citation type="submission" date="2016-10" db="EMBL/GenBank/DDBJ databases">
        <title>Complete Genome Sequence of Peptococcaceae strain DCMF.</title>
        <authorList>
            <person name="Edwards R.J."/>
            <person name="Holland S.I."/>
            <person name="Deshpande N.P."/>
            <person name="Wong Y.K."/>
            <person name="Ertan H."/>
            <person name="Manefield M."/>
            <person name="Russell T.L."/>
            <person name="Lee M.J."/>
        </authorList>
    </citation>
    <scope>NUCLEOTIDE SEQUENCE [LARGE SCALE GENOMIC DNA]</scope>
    <source>
        <strain evidence="7 8">DCMF</strain>
    </source>
</reference>
<dbReference type="GO" id="GO:0046872">
    <property type="term" value="F:metal ion binding"/>
    <property type="evidence" value="ECO:0007669"/>
    <property type="project" value="UniProtKB-KW"/>
</dbReference>
<evidence type="ECO:0000256" key="3">
    <source>
        <dbReference type="ARBA" id="ARBA00023002"/>
    </source>
</evidence>
<evidence type="ECO:0000256" key="2">
    <source>
        <dbReference type="ARBA" id="ARBA00022723"/>
    </source>
</evidence>
<dbReference type="Pfam" id="PF01799">
    <property type="entry name" value="Fer2_2"/>
    <property type="match status" value="1"/>
</dbReference>